<reference evidence="2 3" key="1">
    <citation type="submission" date="2018-11" db="EMBL/GenBank/DDBJ databases">
        <title>Saccharopolyspora rhizosphaerae sp. nov., an actinomycete isolated from rhizosphere soil in Thailand.</title>
        <authorList>
            <person name="Intra B."/>
            <person name="Euanorasetr J."/>
            <person name="Take A."/>
            <person name="Inahashi Y."/>
            <person name="Mori M."/>
            <person name="Panbangred W."/>
            <person name="Matsumoto A."/>
        </authorList>
    </citation>
    <scope>NUCLEOTIDE SEQUENCE [LARGE SCALE GENOMIC DNA]</scope>
    <source>
        <strain evidence="2 3">H219</strain>
    </source>
</reference>
<protein>
    <submittedName>
        <fullName evidence="2">Uncharacterized protein</fullName>
    </submittedName>
</protein>
<gene>
    <name evidence="2" type="ORF">EIL87_02400</name>
</gene>
<dbReference type="EMBL" id="RSAA01000001">
    <property type="protein sequence ID" value="RRO20727.1"/>
    <property type="molecule type" value="Genomic_DNA"/>
</dbReference>
<evidence type="ECO:0000256" key="1">
    <source>
        <dbReference type="SAM" id="MobiDB-lite"/>
    </source>
</evidence>
<feature type="non-terminal residue" evidence="2">
    <location>
        <position position="104"/>
    </location>
</feature>
<accession>A0A3R8PBK2</accession>
<evidence type="ECO:0000313" key="3">
    <source>
        <dbReference type="Proteomes" id="UP000274515"/>
    </source>
</evidence>
<comment type="caution">
    <text evidence="2">The sequence shown here is derived from an EMBL/GenBank/DDBJ whole genome shotgun (WGS) entry which is preliminary data.</text>
</comment>
<dbReference type="Proteomes" id="UP000274515">
    <property type="component" value="Unassembled WGS sequence"/>
</dbReference>
<dbReference type="AlphaFoldDB" id="A0A3R8PBK2"/>
<keyword evidence="3" id="KW-1185">Reference proteome</keyword>
<proteinExistence type="predicted"/>
<dbReference type="OrthoDB" id="3697113at2"/>
<evidence type="ECO:0000313" key="2">
    <source>
        <dbReference type="EMBL" id="RRO20727.1"/>
    </source>
</evidence>
<organism evidence="2 3">
    <name type="scientific">Saccharopolyspora rhizosphaerae</name>
    <dbReference type="NCBI Taxonomy" id="2492662"/>
    <lineage>
        <taxon>Bacteria</taxon>
        <taxon>Bacillati</taxon>
        <taxon>Actinomycetota</taxon>
        <taxon>Actinomycetes</taxon>
        <taxon>Pseudonocardiales</taxon>
        <taxon>Pseudonocardiaceae</taxon>
        <taxon>Saccharopolyspora</taxon>
    </lineage>
</organism>
<sequence>MTDAEMLIRSTDAGETARQPLVAHRRRSTASAGRSVAHVVPQVTRTAYVAQPVPSTADLQGVPVSNVAHDRYEPSEEFAAQANATSALYEQAEADREAFWAEQA</sequence>
<name>A0A3R8PBK2_9PSEU</name>
<feature type="region of interest" description="Disordered" evidence="1">
    <location>
        <begin position="1"/>
        <end position="21"/>
    </location>
</feature>